<feature type="transmembrane region" description="Helical" evidence="4">
    <location>
        <begin position="1217"/>
        <end position="1234"/>
    </location>
</feature>
<evidence type="ECO:0000313" key="7">
    <source>
        <dbReference type="Proteomes" id="UP000036166"/>
    </source>
</evidence>
<protein>
    <submittedName>
        <fullName evidence="6">ABC transporter ATP-binding protein</fullName>
    </submittedName>
</protein>
<dbReference type="CDD" id="cd03264">
    <property type="entry name" value="ABC_drug_resistance_like"/>
    <property type="match status" value="1"/>
</dbReference>
<keyword evidence="4" id="KW-0812">Transmembrane</keyword>
<dbReference type="InterPro" id="IPR017871">
    <property type="entry name" value="ABC_transporter-like_CS"/>
</dbReference>
<feature type="domain" description="ABC transporter" evidence="5">
    <location>
        <begin position="1288"/>
        <end position="1518"/>
    </location>
</feature>
<dbReference type="SMART" id="SM00382">
    <property type="entry name" value="AAA"/>
    <property type="match status" value="1"/>
</dbReference>
<feature type="transmembrane region" description="Helical" evidence="4">
    <location>
        <begin position="382"/>
        <end position="406"/>
    </location>
</feature>
<sequence>MNFLLHRRITICMLFIALTMLGYVSYKQLPVELLPNAELPMLFVQVSSQQDMDPSYVESEIVIPLEGAISSIGGVDKIQSTVDSRQSTIQIDFKNTVNFKITSLRLQEKVNELAATFPDGFNVQLQKVDVGQMANNFMVLQVRGSGGVDRVRNIVDKEIRSDLENVDGVASVNIYGGREKAIEIRLNPEACKALNLTPSSISGLLTQNTQDKAFVGFANEPDSKYFIHVNALYSKVSDLENIVVAPGPVLLKDVATVFFDLKEETSYSRVNGKDAVSVALMSDSQANLIDLSHRAVEAIDRLNEKLAYLEVEVVVQENTAETMENNIDQIINLALVGGLLAILILWLFLKNLRLVFFIALSIPISVYTAFNFFYAFGITINSLTLVGMALAIGMLLDNSVVVLENIYRLSASGCTPERSVTQGTKEVWRSIVAATLTTVTVFLPFVFSDNFMIKLIGHHVGVSIISTLTISLFVALLFIPMATYLLLRKKNGQSVFYEKVSIVQRPVQVYLVLLKTCMRNPGVTIFGAIIVLFVTLILSIYMNVQQMKDVNTDRINIYVTMPTGSTLDNADKLVKVIEARLDSFPGRKDLISRINEKNAVLTLNFTDDFVKKAGSKMAEYKATVQATVSNIQGAEISVEESMSGGGGGGGAGGGAMAGLGNFMRLLGIGENRERIVIKGSDFDVMQLVAEDFRYYLDEQEFIRGSRVSYNRRQPEIHLDFDPILLTSYEITRANISSGLAALNPEYSSGTSFKIGEDTYDIIIRNDIPGDEENEEEEAETEKKDKTVDDLRRVQIQNANGGLHDLQDLASVNYGRGRTRIMRVNQDKQIEVFYNFSKDVQSSKDLLEGYRSDIDQLVANYNLPSGVAVEVFHEEDEFADFKFLILAAFILIFMILASVFESLVTPFVLLFSIPLAAIGSLLALLLTSNSLLNANTLTGFLILLGVVVNNGIILIDYSNILRKRGYRRNRALMTAGLSRIRPILITSITTIVAMFPLAMGDSEYAGAIGAPFAITVIGGLTFSALLTLILIPTVCMGLENTLQWYRGLSRKIWIFHLVLFLLGVAGIWLYADGMLWQSVYMVLLVFGIPGVTYFAQTSLRRARSKVIDPGEDIHISVRNLVKIYDWPGRISRQWNSGLNIRRHLGLSNEYRSLKDFVNVLWQFGMLLFGMYFTWFFINNRLWIFLLSFAIYATILYLWRKVRQYLFYRFGENKRVKYINRLIFWSIPPIILFILFRKMDNTGLISVVGLLWAFCIAVYVSSQYLYEKNVNIERIKGRLAGLRRSWFRMVKGIPLIGKQRRPFKALRGVSFEIRTGMFGLLGPNGAGKSTLMRIICGILEQSYGSIWINGLDTRIYREELQSLIGFLPQEFGTYENMSSWEFLDYQAILKGLTDNKLREERLEYVLKAVHMYERKDDKIGSFSGGMKQRIGIALILLHLPRILVVDEPTAGLDPRERIRFRNLLVELSKDRIVIFSTHIIEDISSSCSQVVVINKGELKYFGDPTDMVDMATGKVWQFHIDRESFEQVLDKTMVVHHIQDGDTIQVRYLSVGSPYEGAVEVEPNLEDAYLCLLKNMEGKSGQ</sequence>
<feature type="transmembrane region" description="Helical" evidence="4">
    <location>
        <begin position="1051"/>
        <end position="1070"/>
    </location>
</feature>
<feature type="transmembrane region" description="Helical" evidence="4">
    <location>
        <begin position="1240"/>
        <end position="1264"/>
    </location>
</feature>
<dbReference type="InterPro" id="IPR001036">
    <property type="entry name" value="Acrflvin-R"/>
</dbReference>
<dbReference type="SUPFAM" id="SSF52540">
    <property type="entry name" value="P-loop containing nucleoside triphosphate hydrolases"/>
    <property type="match status" value="1"/>
</dbReference>
<feature type="transmembrane region" description="Helical" evidence="4">
    <location>
        <begin position="1003"/>
        <end position="1030"/>
    </location>
</feature>
<dbReference type="GO" id="GO:0042910">
    <property type="term" value="F:xenobiotic transmembrane transporter activity"/>
    <property type="evidence" value="ECO:0007669"/>
    <property type="project" value="TreeGrafter"/>
</dbReference>
<evidence type="ECO:0000256" key="1">
    <source>
        <dbReference type="ARBA" id="ARBA00022741"/>
    </source>
</evidence>
<feature type="compositionally biased region" description="Acidic residues" evidence="3">
    <location>
        <begin position="768"/>
        <end position="779"/>
    </location>
</feature>
<dbReference type="Proteomes" id="UP000036166">
    <property type="component" value="Unassembled WGS sequence"/>
</dbReference>
<dbReference type="EMBL" id="LFJV01000003">
    <property type="protein sequence ID" value="KMM35523.1"/>
    <property type="molecule type" value="Genomic_DNA"/>
</dbReference>
<feature type="transmembrane region" description="Helical" evidence="4">
    <location>
        <begin position="9"/>
        <end position="26"/>
    </location>
</feature>
<proteinExistence type="predicted"/>
<feature type="transmembrane region" description="Helical" evidence="4">
    <location>
        <begin position="937"/>
        <end position="958"/>
    </location>
</feature>
<dbReference type="RefSeq" id="WP_046146471.1">
    <property type="nucleotide sequence ID" value="NZ_CABKUI010000001.1"/>
</dbReference>
<name>A0A0J6CQU5_9BACT</name>
<evidence type="ECO:0000256" key="3">
    <source>
        <dbReference type="SAM" id="MobiDB-lite"/>
    </source>
</evidence>
<feature type="transmembrane region" description="Helical" evidence="4">
    <location>
        <begin position="1155"/>
        <end position="1174"/>
    </location>
</feature>
<dbReference type="PANTHER" id="PTHR32063:SF0">
    <property type="entry name" value="SWARMING MOTILITY PROTEIN SWRC"/>
    <property type="match status" value="1"/>
</dbReference>
<dbReference type="InterPro" id="IPR003439">
    <property type="entry name" value="ABC_transporter-like_ATP-bd"/>
</dbReference>
<evidence type="ECO:0000256" key="4">
    <source>
        <dbReference type="SAM" id="Phobius"/>
    </source>
</evidence>
<feature type="transmembrane region" description="Helical" evidence="4">
    <location>
        <begin position="459"/>
        <end position="487"/>
    </location>
</feature>
<keyword evidence="4" id="KW-1133">Transmembrane helix</keyword>
<keyword evidence="4" id="KW-0472">Membrane</keyword>
<reference evidence="6 7" key="1">
    <citation type="submission" date="2015-06" db="EMBL/GenBank/DDBJ databases">
        <title>Draft Genome Sequence of Parabacteroides goldsteinii with Putative Novel Metallo-Beta-Lactamases Isolated from a Blood Culture from a Human Patient.</title>
        <authorList>
            <person name="Krogh T.J."/>
            <person name="Agergaard C.N."/>
            <person name="Moller-Jensen J."/>
            <person name="Justesen U.S."/>
        </authorList>
    </citation>
    <scope>NUCLEOTIDE SEQUENCE [LARGE SCALE GENOMIC DNA]</scope>
    <source>
        <strain evidence="6 7">910340</strain>
    </source>
</reference>
<dbReference type="GO" id="GO:0005886">
    <property type="term" value="C:plasma membrane"/>
    <property type="evidence" value="ECO:0007669"/>
    <property type="project" value="TreeGrafter"/>
</dbReference>
<evidence type="ECO:0000313" key="6">
    <source>
        <dbReference type="EMBL" id="KMM35523.1"/>
    </source>
</evidence>
<dbReference type="SUPFAM" id="SSF82693">
    <property type="entry name" value="Multidrug efflux transporter AcrB pore domain, PN1, PN2, PC1 and PC2 subdomains"/>
    <property type="match status" value="2"/>
</dbReference>
<dbReference type="PATRIC" id="fig|328812.4.peg.2724"/>
<dbReference type="Pfam" id="PF00873">
    <property type="entry name" value="ACR_tran"/>
    <property type="match status" value="1"/>
</dbReference>
<accession>A0A0J6CQU5</accession>
<feature type="transmembrane region" description="Helical" evidence="4">
    <location>
        <begin position="1180"/>
        <end position="1197"/>
    </location>
</feature>
<comment type="caution">
    <text evidence="6">The sequence shown here is derived from an EMBL/GenBank/DDBJ whole genome shotgun (WGS) entry which is preliminary data.</text>
</comment>
<feature type="region of interest" description="Disordered" evidence="3">
    <location>
        <begin position="766"/>
        <end position="785"/>
    </location>
</feature>
<dbReference type="SUPFAM" id="SSF82714">
    <property type="entry name" value="Multidrug efflux transporter AcrB TolC docking domain, DN and DC subdomains"/>
    <property type="match status" value="1"/>
</dbReference>
<dbReference type="InterPro" id="IPR003593">
    <property type="entry name" value="AAA+_ATPase"/>
</dbReference>
<dbReference type="SUPFAM" id="SSF82866">
    <property type="entry name" value="Multidrug efflux transporter AcrB transmembrane domain"/>
    <property type="match status" value="2"/>
</dbReference>
<dbReference type="PANTHER" id="PTHR32063">
    <property type="match status" value="1"/>
</dbReference>
<dbReference type="Gene3D" id="3.30.70.1440">
    <property type="entry name" value="Multidrug efflux transporter AcrB pore domain"/>
    <property type="match status" value="1"/>
</dbReference>
<evidence type="ECO:0000259" key="5">
    <source>
        <dbReference type="PROSITE" id="PS50893"/>
    </source>
</evidence>
<dbReference type="Gene3D" id="3.30.2090.10">
    <property type="entry name" value="Multidrug efflux transporter AcrB TolC docking domain, DN and DC subdomains"/>
    <property type="match status" value="2"/>
</dbReference>
<keyword evidence="2 6" id="KW-0067">ATP-binding</keyword>
<feature type="transmembrane region" description="Helical" evidence="4">
    <location>
        <begin position="880"/>
        <end position="899"/>
    </location>
</feature>
<organism evidence="6 7">
    <name type="scientific">Parabacteroides goldsteinii</name>
    <dbReference type="NCBI Taxonomy" id="328812"/>
    <lineage>
        <taxon>Bacteria</taxon>
        <taxon>Pseudomonadati</taxon>
        <taxon>Bacteroidota</taxon>
        <taxon>Bacteroidia</taxon>
        <taxon>Bacteroidales</taxon>
        <taxon>Tannerellaceae</taxon>
        <taxon>Parabacteroides</taxon>
    </lineage>
</organism>
<dbReference type="Gene3D" id="3.40.50.300">
    <property type="entry name" value="P-loop containing nucleotide triphosphate hydrolases"/>
    <property type="match status" value="1"/>
</dbReference>
<feature type="transmembrane region" description="Helical" evidence="4">
    <location>
        <begin position="330"/>
        <end position="349"/>
    </location>
</feature>
<evidence type="ECO:0000256" key="2">
    <source>
        <dbReference type="ARBA" id="ARBA00022840"/>
    </source>
</evidence>
<feature type="transmembrane region" description="Helical" evidence="4">
    <location>
        <begin position="354"/>
        <end position="376"/>
    </location>
</feature>
<dbReference type="Pfam" id="PF00005">
    <property type="entry name" value="ABC_tran"/>
    <property type="match status" value="1"/>
</dbReference>
<feature type="transmembrane region" description="Helical" evidence="4">
    <location>
        <begin position="1076"/>
        <end position="1094"/>
    </location>
</feature>
<dbReference type="Gene3D" id="3.30.70.1430">
    <property type="entry name" value="Multidrug efflux transporter AcrB pore domain"/>
    <property type="match status" value="2"/>
</dbReference>
<keyword evidence="1" id="KW-0547">Nucleotide-binding</keyword>
<dbReference type="GO" id="GO:0016887">
    <property type="term" value="F:ATP hydrolysis activity"/>
    <property type="evidence" value="ECO:0007669"/>
    <property type="project" value="InterPro"/>
</dbReference>
<dbReference type="GO" id="GO:0005524">
    <property type="term" value="F:ATP binding"/>
    <property type="evidence" value="ECO:0007669"/>
    <property type="project" value="UniProtKB-KW"/>
</dbReference>
<feature type="transmembrane region" description="Helical" evidence="4">
    <location>
        <begin position="523"/>
        <end position="542"/>
    </location>
</feature>
<dbReference type="Gene3D" id="1.20.1640.10">
    <property type="entry name" value="Multidrug efflux transporter AcrB transmembrane domain"/>
    <property type="match status" value="2"/>
</dbReference>
<dbReference type="InterPro" id="IPR027417">
    <property type="entry name" value="P-loop_NTPase"/>
</dbReference>
<dbReference type="InterPro" id="IPR027463">
    <property type="entry name" value="AcrB_DN_DC_subdom"/>
</dbReference>
<dbReference type="PRINTS" id="PR00702">
    <property type="entry name" value="ACRIFLAVINRP"/>
</dbReference>
<dbReference type="PROSITE" id="PS50893">
    <property type="entry name" value="ABC_TRANSPORTER_2"/>
    <property type="match status" value="1"/>
</dbReference>
<dbReference type="PROSITE" id="PS00211">
    <property type="entry name" value="ABC_TRANSPORTER_1"/>
    <property type="match status" value="1"/>
</dbReference>
<feature type="transmembrane region" description="Helical" evidence="4">
    <location>
        <begin position="979"/>
        <end position="997"/>
    </location>
</feature>
<dbReference type="Gene3D" id="3.30.70.1320">
    <property type="entry name" value="Multidrug efflux transporter AcrB pore domain like"/>
    <property type="match status" value="1"/>
</dbReference>
<feature type="transmembrane region" description="Helical" evidence="4">
    <location>
        <begin position="906"/>
        <end position="925"/>
    </location>
</feature>
<gene>
    <name evidence="6" type="ORF">ACM15_01505</name>
</gene>
<feature type="transmembrane region" description="Helical" evidence="4">
    <location>
        <begin position="427"/>
        <end position="447"/>
    </location>
</feature>